<proteinExistence type="predicted"/>
<dbReference type="Proteomes" id="UP000429523">
    <property type="component" value="Unassembled WGS sequence"/>
</dbReference>
<reference evidence="9 10" key="1">
    <citation type="submission" date="2018-08" db="EMBL/GenBank/DDBJ databases">
        <title>Genomic investigation of the strawberry pathogen Phytophthora fragariae indicates pathogenicity is determined by transcriptional variation in three key races.</title>
        <authorList>
            <person name="Adams T.M."/>
            <person name="Armitage A.D."/>
            <person name="Sobczyk M.K."/>
            <person name="Bates H.J."/>
            <person name="Dunwell J.M."/>
            <person name="Nellist C.F."/>
            <person name="Harrison R.J."/>
        </authorList>
    </citation>
    <scope>NUCLEOTIDE SEQUENCE [LARGE SCALE GENOMIC DNA]</scope>
    <source>
        <strain evidence="8 14">BC-23</strain>
        <strain evidence="7 10">NOV-27</strain>
        <strain evidence="6 11">NOV-5</strain>
        <strain evidence="5 12">NOV-71</strain>
        <strain evidence="2 9">NOV-9</strain>
        <strain evidence="4 15">ONT-3</strain>
        <strain evidence="3 13">SCRP245</strain>
    </source>
</reference>
<dbReference type="EMBL" id="QXGF01003384">
    <property type="protein sequence ID" value="KAE8921697.1"/>
    <property type="molecule type" value="Genomic_DNA"/>
</dbReference>
<dbReference type="Proteomes" id="UP000433483">
    <property type="component" value="Unassembled WGS sequence"/>
</dbReference>
<protein>
    <recommendedName>
        <fullName evidence="16">RxLR effector protein</fullName>
    </recommendedName>
</protein>
<evidence type="ECO:0000313" key="6">
    <source>
        <dbReference type="EMBL" id="KAE9082858.1"/>
    </source>
</evidence>
<evidence type="ECO:0000313" key="8">
    <source>
        <dbReference type="EMBL" id="KAE9175666.1"/>
    </source>
</evidence>
<dbReference type="Proteomes" id="UP000476176">
    <property type="component" value="Unassembled WGS sequence"/>
</dbReference>
<evidence type="ECO:0000256" key="1">
    <source>
        <dbReference type="SAM" id="SignalP"/>
    </source>
</evidence>
<keyword evidence="1" id="KW-0732">Signal</keyword>
<feature type="signal peptide" evidence="1">
    <location>
        <begin position="1"/>
        <end position="20"/>
    </location>
</feature>
<dbReference type="EMBL" id="QXFZ01003413">
    <property type="protein sequence ID" value="KAE9069238.1"/>
    <property type="molecule type" value="Genomic_DNA"/>
</dbReference>
<evidence type="ECO:0000313" key="13">
    <source>
        <dbReference type="Proteomes" id="UP000460718"/>
    </source>
</evidence>
<evidence type="ECO:0000313" key="9">
    <source>
        <dbReference type="Proteomes" id="UP000429523"/>
    </source>
</evidence>
<evidence type="ECO:0000313" key="10">
    <source>
        <dbReference type="Proteomes" id="UP000433483"/>
    </source>
</evidence>
<dbReference type="Proteomes" id="UP000460718">
    <property type="component" value="Unassembled WGS sequence"/>
</dbReference>
<evidence type="ECO:0000313" key="12">
    <source>
        <dbReference type="Proteomes" id="UP000441208"/>
    </source>
</evidence>
<keyword evidence="10" id="KW-1185">Reference proteome</keyword>
<sequence length="229" mass="25435">MNGFASAVALILLAIQVTNAGFVKTAGTALRYTYYYTGTTARHRSQKAYESNHALLPLTPRTTASDTSTKFWDYGGTDVYVKQLGRALHQRKGEGCVKEVHRHLRQQIQGGRHHHDLGAMQRMPAASVLGEACLNRNLARCLCRRGRSELMTGKKAGKPVPVVMEEYGVKPHNASVYEAWRDAVSVVGSNMQYWEFCLKPLSLRVHIFGTDEIFKSAIVPAAKKFKTPA</sequence>
<evidence type="ECO:0000313" key="7">
    <source>
        <dbReference type="EMBL" id="KAE9170965.1"/>
    </source>
</evidence>
<evidence type="ECO:0000313" key="14">
    <source>
        <dbReference type="Proteomes" id="UP000476176"/>
    </source>
</evidence>
<comment type="caution">
    <text evidence="5">The sequence shown here is derived from an EMBL/GenBank/DDBJ whole genome shotgun (WGS) entry which is preliminary data.</text>
</comment>
<evidence type="ECO:0008006" key="16">
    <source>
        <dbReference type="Google" id="ProtNLM"/>
    </source>
</evidence>
<accession>A0A6A3Q5M2</accession>
<evidence type="ECO:0000313" key="15">
    <source>
        <dbReference type="Proteomes" id="UP000488956"/>
    </source>
</evidence>
<dbReference type="EMBL" id="QXGC01003444">
    <property type="protein sequence ID" value="KAE9175666.1"/>
    <property type="molecule type" value="Genomic_DNA"/>
</dbReference>
<feature type="chain" id="PRO_5036165654" description="RxLR effector protein" evidence="1">
    <location>
        <begin position="21"/>
        <end position="229"/>
    </location>
</feature>
<evidence type="ECO:0000313" key="5">
    <source>
        <dbReference type="EMBL" id="KAE9069238.1"/>
    </source>
</evidence>
<gene>
    <name evidence="8" type="ORF">PF004_g26316</name>
    <name evidence="7" type="ORF">PF005_g27343</name>
    <name evidence="6" type="ORF">PF006_g26807</name>
    <name evidence="5" type="ORF">PF007_g27395</name>
    <name evidence="2" type="ORF">PF009_g28027</name>
    <name evidence="4" type="ORF">PF010_g26895</name>
    <name evidence="3" type="ORF">PF011_g26254</name>
</gene>
<dbReference type="Proteomes" id="UP000441208">
    <property type="component" value="Unassembled WGS sequence"/>
</dbReference>
<dbReference type="EMBL" id="QXGA01003473">
    <property type="protein sequence ID" value="KAE9082858.1"/>
    <property type="molecule type" value="Genomic_DNA"/>
</dbReference>
<dbReference type="Proteomes" id="UP000440732">
    <property type="component" value="Unassembled WGS sequence"/>
</dbReference>
<dbReference type="Proteomes" id="UP000488956">
    <property type="component" value="Unassembled WGS sequence"/>
</dbReference>
<organism evidence="5 12">
    <name type="scientific">Phytophthora fragariae</name>
    <dbReference type="NCBI Taxonomy" id="53985"/>
    <lineage>
        <taxon>Eukaryota</taxon>
        <taxon>Sar</taxon>
        <taxon>Stramenopiles</taxon>
        <taxon>Oomycota</taxon>
        <taxon>Peronosporomycetes</taxon>
        <taxon>Peronosporales</taxon>
        <taxon>Peronosporaceae</taxon>
        <taxon>Phytophthora</taxon>
    </lineage>
</organism>
<evidence type="ECO:0000313" key="4">
    <source>
        <dbReference type="EMBL" id="KAE9068859.1"/>
    </source>
</evidence>
<dbReference type="EMBL" id="QXFW01003426">
    <property type="protein sequence ID" value="KAE8970857.1"/>
    <property type="molecule type" value="Genomic_DNA"/>
</dbReference>
<dbReference type="EMBL" id="QXFX01003462">
    <property type="protein sequence ID" value="KAE9068859.1"/>
    <property type="molecule type" value="Genomic_DNA"/>
</dbReference>
<evidence type="ECO:0000313" key="11">
    <source>
        <dbReference type="Proteomes" id="UP000440732"/>
    </source>
</evidence>
<dbReference type="AlphaFoldDB" id="A0A6A3Q5M2"/>
<dbReference type="EMBL" id="QXGB01003405">
    <property type="protein sequence ID" value="KAE9170965.1"/>
    <property type="molecule type" value="Genomic_DNA"/>
</dbReference>
<evidence type="ECO:0000313" key="3">
    <source>
        <dbReference type="EMBL" id="KAE8970857.1"/>
    </source>
</evidence>
<name>A0A6A3Q5M2_9STRA</name>
<evidence type="ECO:0000313" key="2">
    <source>
        <dbReference type="EMBL" id="KAE8921697.1"/>
    </source>
</evidence>